<feature type="signal peptide" evidence="2">
    <location>
        <begin position="1"/>
        <end position="26"/>
    </location>
</feature>
<proteinExistence type="predicted"/>
<dbReference type="Proteomes" id="UP000067626">
    <property type="component" value="Chromosome"/>
</dbReference>
<evidence type="ECO:0000256" key="2">
    <source>
        <dbReference type="SAM" id="SignalP"/>
    </source>
</evidence>
<accession>A0A0K1E8T7</accession>
<sequence length="198" mass="21147">MRSRTAFPFLLAPALLALQDQGAAHADPPPTASTVPAVQPATAVTGAGPAAGSTPPEAPSERPLGDLPFPTDPSKQPTPAEWASAPTVRLTRMGPAAAGCRAYRVREWIRFRCPHLTVSAISHLGGRTEGVAFWITPPKDSDLPRGGEVMFPIRRGDRRVFQILTFGAGYDGPFTLLPAIILQEQWLDGDPQPTLIAR</sequence>
<reference evidence="3 4" key="1">
    <citation type="submission" date="2015-07" db="EMBL/GenBank/DDBJ databases">
        <title>Genome analysis of myxobacterium Chondromyces crocatus Cm c5 reveals a high potential for natural compound synthesis and the genetic basis for the loss of fruiting body formation.</title>
        <authorList>
            <person name="Zaburannyi N."/>
            <person name="Bunk B."/>
            <person name="Maier J."/>
            <person name="Overmann J."/>
            <person name="Mueller R."/>
        </authorList>
    </citation>
    <scope>NUCLEOTIDE SEQUENCE [LARGE SCALE GENOMIC DNA]</scope>
    <source>
        <strain evidence="3 4">Cm c5</strain>
    </source>
</reference>
<organism evidence="3 4">
    <name type="scientific">Chondromyces crocatus</name>
    <dbReference type="NCBI Taxonomy" id="52"/>
    <lineage>
        <taxon>Bacteria</taxon>
        <taxon>Pseudomonadati</taxon>
        <taxon>Myxococcota</taxon>
        <taxon>Polyangia</taxon>
        <taxon>Polyangiales</taxon>
        <taxon>Polyangiaceae</taxon>
        <taxon>Chondromyces</taxon>
    </lineage>
</organism>
<evidence type="ECO:0000256" key="1">
    <source>
        <dbReference type="SAM" id="MobiDB-lite"/>
    </source>
</evidence>
<dbReference type="STRING" id="52.CMC5_014110"/>
<keyword evidence="2" id="KW-0732">Signal</keyword>
<keyword evidence="4" id="KW-1185">Reference proteome</keyword>
<evidence type="ECO:0000313" key="3">
    <source>
        <dbReference type="EMBL" id="AKT37280.1"/>
    </source>
</evidence>
<dbReference type="AlphaFoldDB" id="A0A0K1E8T7"/>
<dbReference type="KEGG" id="ccro:CMC5_014110"/>
<feature type="region of interest" description="Disordered" evidence="1">
    <location>
        <begin position="44"/>
        <end position="86"/>
    </location>
</feature>
<feature type="chain" id="PRO_5005459043" description="Secreted protein" evidence="2">
    <location>
        <begin position="27"/>
        <end position="198"/>
    </location>
</feature>
<dbReference type="RefSeq" id="WP_245678331.1">
    <property type="nucleotide sequence ID" value="NZ_CP012159.1"/>
</dbReference>
<name>A0A0K1E8T7_CHOCO</name>
<evidence type="ECO:0000313" key="4">
    <source>
        <dbReference type="Proteomes" id="UP000067626"/>
    </source>
</evidence>
<evidence type="ECO:0008006" key="5">
    <source>
        <dbReference type="Google" id="ProtNLM"/>
    </source>
</evidence>
<feature type="compositionally biased region" description="Low complexity" evidence="1">
    <location>
        <begin position="44"/>
        <end position="55"/>
    </location>
</feature>
<dbReference type="EMBL" id="CP012159">
    <property type="protein sequence ID" value="AKT37280.1"/>
    <property type="molecule type" value="Genomic_DNA"/>
</dbReference>
<protein>
    <recommendedName>
        <fullName evidence="5">Secreted protein</fullName>
    </recommendedName>
</protein>
<gene>
    <name evidence="3" type="ORF">CMC5_014110</name>
</gene>